<organism evidence="2 3">
    <name type="scientific">Litoribaculum gwangyangense</name>
    <dbReference type="NCBI Taxonomy" id="1130722"/>
    <lineage>
        <taxon>Bacteria</taxon>
        <taxon>Pseudomonadati</taxon>
        <taxon>Bacteroidota</taxon>
        <taxon>Flavobacteriia</taxon>
        <taxon>Flavobacteriales</taxon>
        <taxon>Flavobacteriaceae</taxon>
        <taxon>Litoribaculum</taxon>
    </lineage>
</organism>
<gene>
    <name evidence="2" type="ORF">GCM10023330_21230</name>
</gene>
<dbReference type="Proteomes" id="UP001501433">
    <property type="component" value="Unassembled WGS sequence"/>
</dbReference>
<name>A0ABP9CNF3_9FLAO</name>
<evidence type="ECO:0000313" key="3">
    <source>
        <dbReference type="Proteomes" id="UP001501433"/>
    </source>
</evidence>
<feature type="domain" description="FAS1" evidence="1">
    <location>
        <begin position="159"/>
        <end position="297"/>
    </location>
</feature>
<dbReference type="InterPro" id="IPR050904">
    <property type="entry name" value="Adhesion/Biosynth-related"/>
</dbReference>
<dbReference type="SMART" id="SM00554">
    <property type="entry name" value="FAS1"/>
    <property type="match status" value="3"/>
</dbReference>
<dbReference type="Gene3D" id="2.30.180.10">
    <property type="entry name" value="FAS1 domain"/>
    <property type="match status" value="3"/>
</dbReference>
<dbReference type="Gene3D" id="2.60.120.260">
    <property type="entry name" value="Galactose-binding domain-like"/>
    <property type="match status" value="1"/>
</dbReference>
<comment type="caution">
    <text evidence="2">The sequence shown here is derived from an EMBL/GenBank/DDBJ whole genome shotgun (WGS) entry which is preliminary data.</text>
</comment>
<dbReference type="PANTHER" id="PTHR10900:SF77">
    <property type="entry name" value="FI19380P1"/>
    <property type="match status" value="1"/>
</dbReference>
<protein>
    <recommendedName>
        <fullName evidence="1">FAS1 domain-containing protein</fullName>
    </recommendedName>
</protein>
<keyword evidence="3" id="KW-1185">Reference proteome</keyword>
<dbReference type="InterPro" id="IPR036378">
    <property type="entry name" value="FAS1_dom_sf"/>
</dbReference>
<dbReference type="EMBL" id="BAABJW010000003">
    <property type="protein sequence ID" value="GAA4813321.1"/>
    <property type="molecule type" value="Genomic_DNA"/>
</dbReference>
<sequence>MTTLIISCFKDDDVLDNRLSLNPKNISEIISDNPDLSTLASALEAAGLIETLKSTTTYTVFAPNNSAFSGVDTSTLSDEGLLNVLLNHVVSTTRPDFTSTMTTGYLKSLASGPDGTKLSLFVNNSDDIKLNVNASIVNDGKDLGATNGIVHVTDNVILPPTLVDHVLANPNYSSLAAALVKADLIDTLNGTDIFTVFAPNNAAFEKFMMDVEDAFGWTSLDEIPVDILTEVLLYHVVASTNLLSGDALESTQTTLQGESFSIGADASIDDMSYTNSNINLVDIQAINGVIHGVDKILLPDSVFQSILSRTLNIVERCDDRNFTSFTAAVEKVGLTSQVSTDQLTAFAPNNNAFTTFFLTIDNFDSLDDFDTPEELDLLKKLVEYHLAIGTTLSSGLTPGMTIETLNGESITFDAGSMSFVPTHENAPNGGIVTADIGANNGVIHEIDNVLVPDTEATALGYPLPPSGAAVYGYEIYDDALNSAFWIGGWTTPDFSNTDQVKSGIYSIRVDYQGDDGFQIGGAGEDLTQYSTVNAALYSENGTSVTFILNEQWNNGQTVSIPAGEWTYVSIPITNISNGTTILDQFVIRDASLSPNTLYIDEVGLDVTYEQPIPTFNYEIYTENNLTADWIGGWTSPVFDDTSNPSTGIFSIRNVMPADQGFQLGGTNIDLSAYSVVKFSIYCEDATSFRLVMNEEWGNGYYFNPTPGQWNHYTVPLNDTLLNGSTTYTQFVIQEQGLNDVVVFIDDIGFN</sequence>
<reference evidence="3" key="1">
    <citation type="journal article" date="2019" name="Int. J. Syst. Evol. Microbiol.">
        <title>The Global Catalogue of Microorganisms (GCM) 10K type strain sequencing project: providing services to taxonomists for standard genome sequencing and annotation.</title>
        <authorList>
            <consortium name="The Broad Institute Genomics Platform"/>
            <consortium name="The Broad Institute Genome Sequencing Center for Infectious Disease"/>
            <person name="Wu L."/>
            <person name="Ma J."/>
        </authorList>
    </citation>
    <scope>NUCLEOTIDE SEQUENCE [LARGE SCALE GENOMIC DNA]</scope>
    <source>
        <strain evidence="3">JCM 18325</strain>
    </source>
</reference>
<dbReference type="InterPro" id="IPR000782">
    <property type="entry name" value="FAS1_domain"/>
</dbReference>
<feature type="domain" description="FAS1" evidence="1">
    <location>
        <begin position="309"/>
        <end position="450"/>
    </location>
</feature>
<accession>A0ABP9CNF3</accession>
<feature type="domain" description="FAS1" evidence="1">
    <location>
        <begin position="23"/>
        <end position="157"/>
    </location>
</feature>
<dbReference type="InterPro" id="IPR008979">
    <property type="entry name" value="Galactose-bd-like_sf"/>
</dbReference>
<proteinExistence type="predicted"/>
<evidence type="ECO:0000259" key="1">
    <source>
        <dbReference type="PROSITE" id="PS50213"/>
    </source>
</evidence>
<dbReference type="PROSITE" id="PS50213">
    <property type="entry name" value="FAS1"/>
    <property type="match status" value="3"/>
</dbReference>
<dbReference type="SUPFAM" id="SSF82153">
    <property type="entry name" value="FAS1 domain"/>
    <property type="match status" value="3"/>
</dbReference>
<dbReference type="PANTHER" id="PTHR10900">
    <property type="entry name" value="PERIOSTIN-RELATED"/>
    <property type="match status" value="1"/>
</dbReference>
<dbReference type="Pfam" id="PF02469">
    <property type="entry name" value="Fasciclin"/>
    <property type="match status" value="3"/>
</dbReference>
<dbReference type="SUPFAM" id="SSF49785">
    <property type="entry name" value="Galactose-binding domain-like"/>
    <property type="match status" value="1"/>
</dbReference>
<evidence type="ECO:0000313" key="2">
    <source>
        <dbReference type="EMBL" id="GAA4813321.1"/>
    </source>
</evidence>